<dbReference type="InterPro" id="IPR024535">
    <property type="entry name" value="RHGA/B-epi-like_pectate_lyase"/>
</dbReference>
<dbReference type="InterPro" id="IPR011050">
    <property type="entry name" value="Pectin_lyase_fold/virulence"/>
</dbReference>
<name>A0A5J4L1D4_9CHLR</name>
<comment type="caution">
    <text evidence="3">The sequence shown here is derived from an EMBL/GenBank/DDBJ whole genome shotgun (WGS) entry which is preliminary data.</text>
</comment>
<dbReference type="Gene3D" id="2.160.20.10">
    <property type="entry name" value="Single-stranded right-handed beta-helix, Pectin lyase-like"/>
    <property type="match status" value="1"/>
</dbReference>
<gene>
    <name evidence="3" type="ORF">KDW_62610</name>
</gene>
<protein>
    <recommendedName>
        <fullName evidence="2">Rhamnogalacturonase A/B/Epimerase-like pectate lyase domain-containing protein</fullName>
    </recommendedName>
</protein>
<sequence length="324" mass="35203">MMGNSRKKIALITLGLFIVGLLGAVALLNSPLLHGPQSNKSAGSKNATPQAMSTSAATQTLGTQRDMVLPYDQMPGAAQSSIKVAVDGEEIFVEKYKDINYARFAFRGTAQITITSPNAASYTISPKSYQLQPTMKQNTLTFALNQPRKLILQGNDEKLFLFADAPEENAPALGDHNVIDVTKYASDRTGNKIQTAQIQQAIDDASKTQGIVYFPQGKYVTGTLKMKSNMSLYLSSGALLSGSGNAQDTAEHFLLFQDVQNSKLYGRGTIDLHGMELRRTAGSSGRVKIIRTINAKKYCPARRGSARLWLLDRASGSFGWREGQ</sequence>
<dbReference type="AlphaFoldDB" id="A0A5J4L1D4"/>
<accession>A0A5J4L1D4</accession>
<dbReference type="EMBL" id="BKZW01000005">
    <property type="protein sequence ID" value="GER92099.1"/>
    <property type="molecule type" value="Genomic_DNA"/>
</dbReference>
<keyword evidence="4" id="KW-1185">Reference proteome</keyword>
<dbReference type="Pfam" id="PF12708">
    <property type="entry name" value="Pect-lyase_RHGA_epim"/>
    <property type="match status" value="1"/>
</dbReference>
<feature type="domain" description="Rhamnogalacturonase A/B/Epimerase-like pectate lyase" evidence="2">
    <location>
        <begin position="179"/>
        <end position="232"/>
    </location>
</feature>
<dbReference type="InterPro" id="IPR012334">
    <property type="entry name" value="Pectin_lyas_fold"/>
</dbReference>
<reference evidence="3 4" key="1">
    <citation type="submission" date="2019-10" db="EMBL/GenBank/DDBJ databases">
        <title>Dictyobacter vulcani sp. nov., within the class Ktedonobacteria, isolated from soil of volcanic Mt. Zao.</title>
        <authorList>
            <person name="Zheng Y."/>
            <person name="Wang C.M."/>
            <person name="Sakai Y."/>
            <person name="Abe K."/>
            <person name="Yokota A."/>
            <person name="Yabe S."/>
        </authorList>
    </citation>
    <scope>NUCLEOTIDE SEQUENCE [LARGE SCALE GENOMIC DNA]</scope>
    <source>
        <strain evidence="3 4">W12</strain>
    </source>
</reference>
<feature type="region of interest" description="Disordered" evidence="1">
    <location>
        <begin position="37"/>
        <end position="59"/>
    </location>
</feature>
<organism evidence="3 4">
    <name type="scientific">Dictyobacter vulcani</name>
    <dbReference type="NCBI Taxonomy" id="2607529"/>
    <lineage>
        <taxon>Bacteria</taxon>
        <taxon>Bacillati</taxon>
        <taxon>Chloroflexota</taxon>
        <taxon>Ktedonobacteria</taxon>
        <taxon>Ktedonobacterales</taxon>
        <taxon>Dictyobacteraceae</taxon>
        <taxon>Dictyobacter</taxon>
    </lineage>
</organism>
<proteinExistence type="predicted"/>
<evidence type="ECO:0000259" key="2">
    <source>
        <dbReference type="Pfam" id="PF12708"/>
    </source>
</evidence>
<dbReference type="Proteomes" id="UP000326912">
    <property type="component" value="Unassembled WGS sequence"/>
</dbReference>
<evidence type="ECO:0000313" key="3">
    <source>
        <dbReference type="EMBL" id="GER92099.1"/>
    </source>
</evidence>
<evidence type="ECO:0000313" key="4">
    <source>
        <dbReference type="Proteomes" id="UP000326912"/>
    </source>
</evidence>
<dbReference type="SUPFAM" id="SSF51126">
    <property type="entry name" value="Pectin lyase-like"/>
    <property type="match status" value="1"/>
</dbReference>
<evidence type="ECO:0000256" key="1">
    <source>
        <dbReference type="SAM" id="MobiDB-lite"/>
    </source>
</evidence>